<dbReference type="PANTHER" id="PTHR48059">
    <property type="entry name" value="POLYGALACTURONASE INHIBITOR 1"/>
    <property type="match status" value="1"/>
</dbReference>
<organism evidence="7 8">
    <name type="scientific">Morus notabilis</name>
    <dbReference type="NCBI Taxonomy" id="981085"/>
    <lineage>
        <taxon>Eukaryota</taxon>
        <taxon>Viridiplantae</taxon>
        <taxon>Streptophyta</taxon>
        <taxon>Embryophyta</taxon>
        <taxon>Tracheophyta</taxon>
        <taxon>Spermatophyta</taxon>
        <taxon>Magnoliopsida</taxon>
        <taxon>eudicotyledons</taxon>
        <taxon>Gunneridae</taxon>
        <taxon>Pentapetalae</taxon>
        <taxon>rosids</taxon>
        <taxon>fabids</taxon>
        <taxon>Rosales</taxon>
        <taxon>Moraceae</taxon>
        <taxon>Moreae</taxon>
        <taxon>Morus</taxon>
    </lineage>
</organism>
<name>W9S7V7_9ROSA</name>
<gene>
    <name evidence="7" type="ORF">L484_028069</name>
</gene>
<keyword evidence="3" id="KW-0677">Repeat</keyword>
<evidence type="ECO:0000256" key="2">
    <source>
        <dbReference type="ARBA" id="ARBA00022614"/>
    </source>
</evidence>
<evidence type="ECO:0000256" key="5">
    <source>
        <dbReference type="SAM" id="SignalP"/>
    </source>
</evidence>
<dbReference type="OrthoDB" id="676979at2759"/>
<dbReference type="InterPro" id="IPR013210">
    <property type="entry name" value="LRR_N_plant-typ"/>
</dbReference>
<dbReference type="Gene3D" id="3.80.10.10">
    <property type="entry name" value="Ribonuclease Inhibitor"/>
    <property type="match status" value="1"/>
</dbReference>
<feature type="domain" description="Leucine-rich repeat-containing N-terminal plant-type" evidence="6">
    <location>
        <begin position="27"/>
        <end position="65"/>
    </location>
</feature>
<accession>W9S7V7</accession>
<dbReference type="STRING" id="981085.W9S7V7"/>
<dbReference type="Proteomes" id="UP000030645">
    <property type="component" value="Unassembled WGS sequence"/>
</dbReference>
<evidence type="ECO:0000313" key="7">
    <source>
        <dbReference type="EMBL" id="EXC30890.1"/>
    </source>
</evidence>
<evidence type="ECO:0000256" key="4">
    <source>
        <dbReference type="ARBA" id="ARBA00038043"/>
    </source>
</evidence>
<evidence type="ECO:0000259" key="6">
    <source>
        <dbReference type="Pfam" id="PF08263"/>
    </source>
</evidence>
<dbReference type="AlphaFoldDB" id="W9S7V7"/>
<sequence length="328" mass="36898">MDTRPFLIFTLLFSTINIHSSHSELCHPQDKKVLLQIKQAFNNPYVLTSWDPQSDCCKWYFLKCDGTTHRINSLTISGGLSGEIPPQIGDLPYLQTLVLIKHENLRGPIPPTLTKLKNLTYLTISWTNVSGPVPQFLSQLKTLLSLDLSFNSLAGPVPHSLSQLPNLNSLHLERNKLTGPIPDSFGEFRGDDFYLYLSHNQLSGKIPASLGKKDFAAVDLSRNELEGDASFLFGTRKTTRGVDLSRNYLEFDLWKVEFPRSLRWLDLNHNKITGSIPVGLTELKLQKLNVSYNRLCGKIPVGGELQRFGYSAYFENWCLCGAPLVKSC</sequence>
<feature type="chain" id="PRO_5004933016" evidence="5">
    <location>
        <begin position="24"/>
        <end position="328"/>
    </location>
</feature>
<keyword evidence="5" id="KW-0732">Signal</keyword>
<evidence type="ECO:0000256" key="1">
    <source>
        <dbReference type="ARBA" id="ARBA00004196"/>
    </source>
</evidence>
<protein>
    <submittedName>
        <fullName evidence="7">Polygalacturonase inhibitor</fullName>
    </submittedName>
</protein>
<proteinExistence type="inferred from homology"/>
<dbReference type="EMBL" id="KE346217">
    <property type="protein sequence ID" value="EXC30890.1"/>
    <property type="molecule type" value="Genomic_DNA"/>
</dbReference>
<reference evidence="8" key="1">
    <citation type="submission" date="2013-01" db="EMBL/GenBank/DDBJ databases">
        <title>Draft Genome Sequence of a Mulberry Tree, Morus notabilis C.K. Schneid.</title>
        <authorList>
            <person name="He N."/>
            <person name="Zhao S."/>
        </authorList>
    </citation>
    <scope>NUCLEOTIDE SEQUENCE</scope>
</reference>
<dbReference type="PANTHER" id="PTHR48059:SF4">
    <property type="entry name" value="POLYGALACTURONASE INHIBITOR 1-RELATED"/>
    <property type="match status" value="1"/>
</dbReference>
<dbReference type="SUPFAM" id="SSF52058">
    <property type="entry name" value="L domain-like"/>
    <property type="match status" value="1"/>
</dbReference>
<dbReference type="Pfam" id="PF08263">
    <property type="entry name" value="LRRNT_2"/>
    <property type="match status" value="1"/>
</dbReference>
<dbReference type="PROSITE" id="PS51450">
    <property type="entry name" value="LRR"/>
    <property type="match status" value="1"/>
</dbReference>
<keyword evidence="2" id="KW-0433">Leucine-rich repeat</keyword>
<evidence type="ECO:0000256" key="3">
    <source>
        <dbReference type="ARBA" id="ARBA00022737"/>
    </source>
</evidence>
<dbReference type="InterPro" id="IPR001611">
    <property type="entry name" value="Leu-rich_rpt"/>
</dbReference>
<dbReference type="Pfam" id="PF00560">
    <property type="entry name" value="LRR_1"/>
    <property type="match status" value="5"/>
</dbReference>
<comment type="subcellular location">
    <subcellularLocation>
        <location evidence="1">Cell envelope</location>
    </subcellularLocation>
</comment>
<dbReference type="InterPro" id="IPR051848">
    <property type="entry name" value="PGIP"/>
</dbReference>
<dbReference type="KEGG" id="mnt:21410670"/>
<dbReference type="FunFam" id="3.80.10.10:FF:000348">
    <property type="entry name" value="Polygalacturonase inhibitor 1"/>
    <property type="match status" value="1"/>
</dbReference>
<feature type="signal peptide" evidence="5">
    <location>
        <begin position="1"/>
        <end position="23"/>
    </location>
</feature>
<dbReference type="SMR" id="W9S7V7"/>
<evidence type="ECO:0000313" key="8">
    <source>
        <dbReference type="Proteomes" id="UP000030645"/>
    </source>
</evidence>
<dbReference type="eggNOG" id="ENOG502QRQP">
    <property type="taxonomic scope" value="Eukaryota"/>
</dbReference>
<comment type="similarity">
    <text evidence="4">Belongs to the polygalacturonase-inhibiting protein family.</text>
</comment>
<keyword evidence="8" id="KW-1185">Reference proteome</keyword>
<dbReference type="InterPro" id="IPR032675">
    <property type="entry name" value="LRR_dom_sf"/>
</dbReference>